<dbReference type="GO" id="GO:0031124">
    <property type="term" value="P:mRNA 3'-end processing"/>
    <property type="evidence" value="ECO:0007669"/>
    <property type="project" value="InterPro"/>
</dbReference>
<dbReference type="InterPro" id="IPR021605">
    <property type="entry name" value="Pcf11_Clp1-ID"/>
</dbReference>
<dbReference type="SUPFAM" id="SSF48464">
    <property type="entry name" value="ENTH/VHS domain"/>
    <property type="match status" value="1"/>
</dbReference>
<dbReference type="Pfam" id="PF04818">
    <property type="entry name" value="CID"/>
    <property type="match status" value="1"/>
</dbReference>
<dbReference type="Proteomes" id="UP000517252">
    <property type="component" value="Unassembled WGS sequence"/>
</dbReference>
<reference evidence="3 4" key="1">
    <citation type="submission" date="2020-07" db="EMBL/GenBank/DDBJ databases">
        <title>Trichoderma asperellum IC-1 whole genome shotgun sequence.</title>
        <authorList>
            <person name="Kanamasa S."/>
            <person name="Takahashi H."/>
        </authorList>
    </citation>
    <scope>NUCLEOTIDE SEQUENCE [LARGE SCALE GENOMIC DNA]</scope>
    <source>
        <strain evidence="3 4">IC-1</strain>
    </source>
</reference>
<sequence length="699" mass="75308">MSSDGDEVAEDYRLALEDLSSNMRFEISNLTVIARENTEHALAIAEVLQQHILKAPPNKKLPALYVMDSIVKNVGTPYTLYFGRTLFKIFMESYAVVDHGVRRKMEEMLKTWKDPVPGSMDTRPVFSHELVRPIENALMKARAASLPQQTQSAIPGRPRSAMFPHRNTPTPPGMRGYPGPAGNFPPQPHPFANGGHPGEPVAGYPGQQPAPYPPPSTLAPYNSTPASFPQAAQGPYGSGLPLPSGISVETLSSDIQNLIVAMRAEFSQNPHDSGAQSRLKALLDLQSVVQHSNLPPDQLELIKNKVTELAAVTIRATLGHSSANSTPIPAPAAPPAMALSVHPPSTSVTPSPVPAAQSAAPVTLDSLLGKGAMAALLSMQSSNSQQNTTPKPPFAGVPIRSPQMNHNEPPKAAAAPAPPPSMPAAPASSASSLLDQLRAAGMLPPATPTNVPAPNQAPAAPVMPPSIFPSGLPASIASLLAAHKPDSGRSSADSLASSTGLDFAIKKQFRPESIAALYDDLGPPCTQCGRRFRTDEEGRRKKTAHMDWHFQVHQRSTEAEKRGTHRSWYVDQQDWLKAREAVDAIHDVSSKEESAQASKDSEGPKYILVPDPSSGINNVCPICQERFENKWLDTVQEWVWLDTILVGNRAYHASCRAEATRDRESTPVQSRRTPEPVLGKRKAETGLTSPKIRVQKPFM</sequence>
<comment type="caution">
    <text evidence="3">The sequence shown here is derived from an EMBL/GenBank/DDBJ whole genome shotgun (WGS) entry which is preliminary data.</text>
</comment>
<dbReference type="GO" id="GO:0006369">
    <property type="term" value="P:termination of RNA polymerase II transcription"/>
    <property type="evidence" value="ECO:0007669"/>
    <property type="project" value="InterPro"/>
</dbReference>
<dbReference type="Pfam" id="PF11526">
    <property type="entry name" value="Pfc11_Clp1_ID"/>
    <property type="match status" value="1"/>
</dbReference>
<feature type="region of interest" description="Disordered" evidence="1">
    <location>
        <begin position="380"/>
        <end position="464"/>
    </location>
</feature>
<feature type="region of interest" description="Disordered" evidence="1">
    <location>
        <begin position="587"/>
        <end position="606"/>
    </location>
</feature>
<evidence type="ECO:0000313" key="3">
    <source>
        <dbReference type="EMBL" id="GFP59210.1"/>
    </source>
</evidence>
<feature type="region of interest" description="Disordered" evidence="1">
    <location>
        <begin position="656"/>
        <end position="699"/>
    </location>
</feature>
<feature type="region of interest" description="Disordered" evidence="1">
    <location>
        <begin position="322"/>
        <end position="356"/>
    </location>
</feature>
<gene>
    <name evidence="3" type="ORF">TASIC1_0012021300</name>
</gene>
<dbReference type="PROSITE" id="PS51391">
    <property type="entry name" value="CID"/>
    <property type="match status" value="1"/>
</dbReference>
<accession>A0A6V8R3S0</accession>
<dbReference type="InterPro" id="IPR054127">
    <property type="entry name" value="Pcf11_C"/>
</dbReference>
<feature type="compositionally biased region" description="Basic and acidic residues" evidence="1">
    <location>
        <begin position="587"/>
        <end position="603"/>
    </location>
</feature>
<feature type="domain" description="CID" evidence="2">
    <location>
        <begin position="4"/>
        <end position="142"/>
    </location>
</feature>
<dbReference type="InterPro" id="IPR008942">
    <property type="entry name" value="ENTH_VHS"/>
</dbReference>
<protein>
    <submittedName>
        <fullName evidence="3">Uncharacterized protein C4G9.04c</fullName>
    </submittedName>
</protein>
<dbReference type="GO" id="GO:0005849">
    <property type="term" value="C:mRNA cleavage factor complex"/>
    <property type="evidence" value="ECO:0007669"/>
    <property type="project" value="InterPro"/>
</dbReference>
<dbReference type="PANTHER" id="PTHR15921:SF3">
    <property type="entry name" value="PRE-MRNA CLEAVAGE COMPLEX 2 PROTEIN PCF11"/>
    <property type="match status" value="1"/>
</dbReference>
<evidence type="ECO:0000256" key="1">
    <source>
        <dbReference type="SAM" id="MobiDB-lite"/>
    </source>
</evidence>
<dbReference type="AlphaFoldDB" id="A0A6V8R3S0"/>
<proteinExistence type="predicted"/>
<dbReference type="FunFam" id="1.25.40.90:FF:000016">
    <property type="entry name" value="mRNA cleavage factor complex component Pcf11"/>
    <property type="match status" value="1"/>
</dbReference>
<dbReference type="Gene3D" id="1.25.40.90">
    <property type="match status" value="1"/>
</dbReference>
<dbReference type="CDD" id="cd16982">
    <property type="entry name" value="CID_Pcf11"/>
    <property type="match status" value="1"/>
</dbReference>
<evidence type="ECO:0000313" key="4">
    <source>
        <dbReference type="Proteomes" id="UP000517252"/>
    </source>
</evidence>
<dbReference type="InterPro" id="IPR045154">
    <property type="entry name" value="PCF11-like"/>
</dbReference>
<dbReference type="GO" id="GO:0000993">
    <property type="term" value="F:RNA polymerase II complex binding"/>
    <property type="evidence" value="ECO:0007669"/>
    <property type="project" value="InterPro"/>
</dbReference>
<dbReference type="OrthoDB" id="343582at2759"/>
<organism evidence="3 4">
    <name type="scientific">Trichoderma asperellum</name>
    <name type="common">Filamentous fungus</name>
    <dbReference type="NCBI Taxonomy" id="101201"/>
    <lineage>
        <taxon>Eukaryota</taxon>
        <taxon>Fungi</taxon>
        <taxon>Dikarya</taxon>
        <taxon>Ascomycota</taxon>
        <taxon>Pezizomycotina</taxon>
        <taxon>Sordariomycetes</taxon>
        <taxon>Hypocreomycetidae</taxon>
        <taxon>Hypocreales</taxon>
        <taxon>Hypocreaceae</taxon>
        <taxon>Trichoderma</taxon>
    </lineage>
</organism>
<dbReference type="EMBL" id="BLZH01000012">
    <property type="protein sequence ID" value="GFP59210.1"/>
    <property type="molecule type" value="Genomic_DNA"/>
</dbReference>
<dbReference type="Pfam" id="PF21936">
    <property type="entry name" value="Pcf11_C"/>
    <property type="match status" value="1"/>
</dbReference>
<name>A0A6V8R3S0_TRIAP</name>
<evidence type="ECO:0000259" key="2">
    <source>
        <dbReference type="PROSITE" id="PS51391"/>
    </source>
</evidence>
<feature type="compositionally biased region" description="Low complexity" evidence="1">
    <location>
        <begin position="448"/>
        <end position="460"/>
    </location>
</feature>
<dbReference type="PANTHER" id="PTHR15921">
    <property type="entry name" value="PRE-MRNA CLEAVAGE COMPLEX II"/>
    <property type="match status" value="1"/>
</dbReference>
<dbReference type="GO" id="GO:0003729">
    <property type="term" value="F:mRNA binding"/>
    <property type="evidence" value="ECO:0007669"/>
    <property type="project" value="InterPro"/>
</dbReference>
<feature type="compositionally biased region" description="Pro residues" evidence="1">
    <location>
        <begin position="208"/>
        <end position="217"/>
    </location>
</feature>
<dbReference type="GO" id="GO:0005737">
    <property type="term" value="C:cytoplasm"/>
    <property type="evidence" value="ECO:0007669"/>
    <property type="project" value="TreeGrafter"/>
</dbReference>
<feature type="region of interest" description="Disordered" evidence="1">
    <location>
        <begin position="145"/>
        <end position="220"/>
    </location>
</feature>
<feature type="compositionally biased region" description="Low complexity" evidence="1">
    <location>
        <begin position="335"/>
        <end position="356"/>
    </location>
</feature>
<dbReference type="SMART" id="SM00582">
    <property type="entry name" value="RPR"/>
    <property type="match status" value="1"/>
</dbReference>
<dbReference type="InterPro" id="IPR047415">
    <property type="entry name" value="Pcf11_CID"/>
</dbReference>
<dbReference type="InterPro" id="IPR006569">
    <property type="entry name" value="CID_dom"/>
</dbReference>